<comment type="caution">
    <text evidence="1">The sequence shown here is derived from an EMBL/GenBank/DDBJ whole genome shotgun (WGS) entry which is preliminary data.</text>
</comment>
<protein>
    <submittedName>
        <fullName evidence="1">Uncharacterized protein</fullName>
    </submittedName>
</protein>
<evidence type="ECO:0000313" key="1">
    <source>
        <dbReference type="EMBL" id="KAK7031083.1"/>
    </source>
</evidence>
<reference evidence="1 2" key="1">
    <citation type="submission" date="2024-01" db="EMBL/GenBank/DDBJ databases">
        <title>A draft genome for a cacao thread blight-causing isolate of Paramarasmius palmivorus.</title>
        <authorList>
            <person name="Baruah I.K."/>
            <person name="Bukari Y."/>
            <person name="Amoako-Attah I."/>
            <person name="Meinhardt L.W."/>
            <person name="Bailey B.A."/>
            <person name="Cohen S.P."/>
        </authorList>
    </citation>
    <scope>NUCLEOTIDE SEQUENCE [LARGE SCALE GENOMIC DNA]</scope>
    <source>
        <strain evidence="1 2">GH-12</strain>
    </source>
</reference>
<gene>
    <name evidence="1" type="ORF">VNI00_013687</name>
</gene>
<dbReference type="AlphaFoldDB" id="A0AAW0BW58"/>
<organism evidence="1 2">
    <name type="scientific">Paramarasmius palmivorus</name>
    <dbReference type="NCBI Taxonomy" id="297713"/>
    <lineage>
        <taxon>Eukaryota</taxon>
        <taxon>Fungi</taxon>
        <taxon>Dikarya</taxon>
        <taxon>Basidiomycota</taxon>
        <taxon>Agaricomycotina</taxon>
        <taxon>Agaricomycetes</taxon>
        <taxon>Agaricomycetidae</taxon>
        <taxon>Agaricales</taxon>
        <taxon>Marasmiineae</taxon>
        <taxon>Marasmiaceae</taxon>
        <taxon>Paramarasmius</taxon>
    </lineage>
</organism>
<name>A0AAW0BW58_9AGAR</name>
<proteinExistence type="predicted"/>
<dbReference type="Proteomes" id="UP001383192">
    <property type="component" value="Unassembled WGS sequence"/>
</dbReference>
<keyword evidence="2" id="KW-1185">Reference proteome</keyword>
<dbReference type="EMBL" id="JAYKXP010000071">
    <property type="protein sequence ID" value="KAK7031083.1"/>
    <property type="molecule type" value="Genomic_DNA"/>
</dbReference>
<accession>A0AAW0BW58</accession>
<evidence type="ECO:0000313" key="2">
    <source>
        <dbReference type="Proteomes" id="UP001383192"/>
    </source>
</evidence>
<sequence length="492" mass="57244">MFPSNVNYFLYEVMNISDTDGLQNLLLSHPSIPSSPRSIPLGPFLALRAALQIYLGGCRRPYLRNPFFTWISARPEYTSPRDCHGFLEMPIRALLFHAQDSKLLGKLEANEINDASLLNHLSRDHVQVIGMTEQECSRLREVAERDAIKGNFRVNTLKKPAERLDDFDLWVLGGFKLWAQLPPSQLLAEWCEEYQVEREILYWMSDLGLKESHDLRFLFVPRVPLGYFMVLRHAVNSWLSDPPKLPRNSCWPVTVRESDLPDMLVADVYHAVYEETTLLKLLDQKIHTMRQLVYLSHDHLDALGWTVYDLMRLRTRVYFKDIAPSDLVLRSPCQDALPMGFQNFHEWCREFDLDEEVQQSLERLGVSNLDWRIAVEYMDLEEMFATVKRPLFHILELRKAMSIWTGENRLLHPFFDPGTQFEDKYVGRLGGFNKGFEEETKEWLLSNGIRKLGLLEFLSTDDLLWSGANVPLSSSSRFLDDFRMFTMVHSMG</sequence>